<feature type="domain" description="Double jelly roll-like" evidence="1">
    <location>
        <begin position="81"/>
        <end position="173"/>
    </location>
</feature>
<proteinExistence type="predicted"/>
<reference evidence="3" key="1">
    <citation type="submission" date="2025-08" db="UniProtKB">
        <authorList>
            <consortium name="RefSeq"/>
        </authorList>
    </citation>
    <scope>IDENTIFICATION</scope>
</reference>
<evidence type="ECO:0000259" key="1">
    <source>
        <dbReference type="Pfam" id="PF21738"/>
    </source>
</evidence>
<gene>
    <name evidence="3" type="primary">LOC136085163</name>
</gene>
<accession>A0ABM4CL70</accession>
<sequence length="247" mass="28197">MTTSEILNFTEMLIVDNGVERFEFHEYEPVTGTNLNSPTEIRINVELTITYTLPSEAFLLLEEELVKSADGTAYANTDAVALTNNGMMHLFRQATYQLSNQDIESVYYPDTATSAVLADNSGFAARQAYIIQKPTTKGTFSFFIPLRLIFGFCDDYNKVIYGFKQTITLVRQRLSVKASPERPRYIIVAFQTSKSKDQNANASIFDHCGLKSMYIMLNQDRYPYIDYNLSFLNQQFSRAYREAAVFN</sequence>
<evidence type="ECO:0000313" key="2">
    <source>
        <dbReference type="Proteomes" id="UP001652625"/>
    </source>
</evidence>
<dbReference type="PANTHER" id="PTHR36159">
    <property type="entry name" value="PROTEIN CBG23766"/>
    <property type="match status" value="1"/>
</dbReference>
<name>A0ABM4CL70_HYDVU</name>
<keyword evidence="2" id="KW-1185">Reference proteome</keyword>
<evidence type="ECO:0000313" key="3">
    <source>
        <dbReference type="RefSeq" id="XP_065662523.1"/>
    </source>
</evidence>
<dbReference type="PANTHER" id="PTHR36159:SF1">
    <property type="entry name" value="RETROVIRUS-RELATED POL POLYPROTEIN FROM TRANSPOSON 412-LIKE PROTEIN"/>
    <property type="match status" value="1"/>
</dbReference>
<protein>
    <submittedName>
        <fullName evidence="3">Uncharacterized protein LOC136085163</fullName>
    </submittedName>
</protein>
<dbReference type="GeneID" id="136085163"/>
<dbReference type="InterPro" id="IPR049512">
    <property type="entry name" value="DJR-like_dom"/>
</dbReference>
<dbReference type="Proteomes" id="UP001652625">
    <property type="component" value="Chromosome 09"/>
</dbReference>
<organism evidence="2 3">
    <name type="scientific">Hydra vulgaris</name>
    <name type="common">Hydra</name>
    <name type="synonym">Hydra attenuata</name>
    <dbReference type="NCBI Taxonomy" id="6087"/>
    <lineage>
        <taxon>Eukaryota</taxon>
        <taxon>Metazoa</taxon>
        <taxon>Cnidaria</taxon>
        <taxon>Hydrozoa</taxon>
        <taxon>Hydroidolina</taxon>
        <taxon>Anthoathecata</taxon>
        <taxon>Aplanulata</taxon>
        <taxon>Hydridae</taxon>
        <taxon>Hydra</taxon>
    </lineage>
</organism>
<dbReference type="RefSeq" id="XP_065662523.1">
    <property type="nucleotide sequence ID" value="XM_065806451.1"/>
</dbReference>
<dbReference type="Pfam" id="PF21738">
    <property type="entry name" value="DJR-like_dom"/>
    <property type="match status" value="2"/>
</dbReference>
<feature type="domain" description="Double jelly roll-like" evidence="1">
    <location>
        <begin position="177"/>
        <end position="240"/>
    </location>
</feature>